<evidence type="ECO:0000256" key="4">
    <source>
        <dbReference type="SAM" id="Phobius"/>
    </source>
</evidence>
<feature type="transmembrane region" description="Helical" evidence="4">
    <location>
        <begin position="21"/>
        <end position="43"/>
    </location>
</feature>
<dbReference type="EMBL" id="JAERQM010000003">
    <property type="protein sequence ID" value="MBU8544664.1"/>
    <property type="molecule type" value="Genomic_DNA"/>
</dbReference>
<feature type="transmembrane region" description="Helical" evidence="4">
    <location>
        <begin position="83"/>
        <end position="102"/>
    </location>
</feature>
<feature type="transmembrane region" description="Helical" evidence="4">
    <location>
        <begin position="377"/>
        <end position="394"/>
    </location>
</feature>
<evidence type="ECO:0000259" key="5">
    <source>
        <dbReference type="PROSITE" id="PS50850"/>
    </source>
</evidence>
<dbReference type="PANTHER" id="PTHR43129">
    <property type="entry name" value="FOSMIDOMYCIN RESISTANCE PROTEIN"/>
    <property type="match status" value="1"/>
</dbReference>
<protein>
    <submittedName>
        <fullName evidence="6">MFS transporter</fullName>
    </submittedName>
</protein>
<accession>A0ABS6H893</accession>
<dbReference type="PROSITE" id="PS50850">
    <property type="entry name" value="MFS"/>
    <property type="match status" value="1"/>
</dbReference>
<dbReference type="InterPro" id="IPR011701">
    <property type="entry name" value="MFS"/>
</dbReference>
<keyword evidence="2 4" id="KW-1133">Transmembrane helix</keyword>
<feature type="transmembrane region" description="Helical" evidence="4">
    <location>
        <begin position="146"/>
        <end position="170"/>
    </location>
</feature>
<feature type="transmembrane region" description="Helical" evidence="4">
    <location>
        <begin position="309"/>
        <end position="326"/>
    </location>
</feature>
<evidence type="ECO:0000313" key="6">
    <source>
        <dbReference type="EMBL" id="MBU8544664.1"/>
    </source>
</evidence>
<organism evidence="6 7">
    <name type="scientific">Falsiroseomonas oleicola</name>
    <dbReference type="NCBI Taxonomy" id="2801474"/>
    <lineage>
        <taxon>Bacteria</taxon>
        <taxon>Pseudomonadati</taxon>
        <taxon>Pseudomonadota</taxon>
        <taxon>Alphaproteobacteria</taxon>
        <taxon>Acetobacterales</taxon>
        <taxon>Roseomonadaceae</taxon>
        <taxon>Falsiroseomonas</taxon>
    </lineage>
</organism>
<keyword evidence="7" id="KW-1185">Reference proteome</keyword>
<evidence type="ECO:0000256" key="3">
    <source>
        <dbReference type="ARBA" id="ARBA00023136"/>
    </source>
</evidence>
<feature type="transmembrane region" description="Helical" evidence="4">
    <location>
        <begin position="240"/>
        <end position="273"/>
    </location>
</feature>
<feature type="transmembrane region" description="Helical" evidence="4">
    <location>
        <begin position="108"/>
        <end position="125"/>
    </location>
</feature>
<dbReference type="PANTHER" id="PTHR43129:SF1">
    <property type="entry name" value="FOSMIDOMYCIN RESISTANCE PROTEIN"/>
    <property type="match status" value="1"/>
</dbReference>
<name>A0ABS6H893_9PROT</name>
<keyword evidence="1 4" id="KW-0812">Transmembrane</keyword>
<sequence length="401" mass="40077">MSITADTGLSGAAWSPTERRTLGAIGAAHAVSHLHILVLPPLFPLLQAQLGVGFVELGLAITLFSIVSAFTQAPMGFLVDRIGPRRVLAAGLVVGGAAFTLVGLSPSYPMVLLAGALAGLANAVYHPADYAILNTAMAGPRMGRAFSLHTFAGFAGGAVAPFLMLGLAAWLGLSGALMVAGGIAWLVAIWVLATCPADPVKGVAPKPVAGQQTRVLNPAVLSLTGFFVLIALSVGGMNAFAISALVAAGGMSLGMASIALTALLSGSAGGVLLGGVLADRAKRHGLVAMGGFGIAGVLTIAVGLLAMPAWLVVGVLGLAGVMTGLCMPSRDMMVRAAAPPGQSGAVFGVVSTGFNIGGMVAPPVFGWLVDSGRPEAVFLLGGAFMLATATMALVQELRRPA</sequence>
<evidence type="ECO:0000256" key="1">
    <source>
        <dbReference type="ARBA" id="ARBA00022692"/>
    </source>
</evidence>
<gene>
    <name evidence="6" type="ORF">JJQ90_13160</name>
</gene>
<keyword evidence="3 4" id="KW-0472">Membrane</keyword>
<feature type="transmembrane region" description="Helical" evidence="4">
    <location>
        <begin position="176"/>
        <end position="195"/>
    </location>
</feature>
<dbReference type="Proteomes" id="UP000689967">
    <property type="component" value="Unassembled WGS sequence"/>
</dbReference>
<dbReference type="Pfam" id="PF07690">
    <property type="entry name" value="MFS_1"/>
    <property type="match status" value="1"/>
</dbReference>
<dbReference type="InterPro" id="IPR020846">
    <property type="entry name" value="MFS_dom"/>
</dbReference>
<feature type="domain" description="Major facilitator superfamily (MFS) profile" evidence="5">
    <location>
        <begin position="21"/>
        <end position="399"/>
    </location>
</feature>
<proteinExistence type="predicted"/>
<comment type="caution">
    <text evidence="6">The sequence shown here is derived from an EMBL/GenBank/DDBJ whole genome shotgun (WGS) entry which is preliminary data.</text>
</comment>
<feature type="transmembrane region" description="Helical" evidence="4">
    <location>
        <begin position="215"/>
        <end position="234"/>
    </location>
</feature>
<feature type="transmembrane region" description="Helical" evidence="4">
    <location>
        <begin position="346"/>
        <end position="365"/>
    </location>
</feature>
<reference evidence="6 7" key="1">
    <citation type="submission" date="2021-01" db="EMBL/GenBank/DDBJ databases">
        <title>Roseomonas sp. nov, a bacterium isolated from an oil production mixture in Yumen Oilfield.</title>
        <authorList>
            <person name="Wu D."/>
        </authorList>
    </citation>
    <scope>NUCLEOTIDE SEQUENCE [LARGE SCALE GENOMIC DNA]</scope>
    <source>
        <strain evidence="6 7">ROY-5-3</strain>
    </source>
</reference>
<dbReference type="RefSeq" id="WP_216876058.1">
    <property type="nucleotide sequence ID" value="NZ_JAERQM010000003.1"/>
</dbReference>
<evidence type="ECO:0000313" key="7">
    <source>
        <dbReference type="Proteomes" id="UP000689967"/>
    </source>
</evidence>
<feature type="transmembrane region" description="Helical" evidence="4">
    <location>
        <begin position="49"/>
        <end position="71"/>
    </location>
</feature>
<evidence type="ECO:0000256" key="2">
    <source>
        <dbReference type="ARBA" id="ARBA00022989"/>
    </source>
</evidence>
<feature type="transmembrane region" description="Helical" evidence="4">
    <location>
        <begin position="285"/>
        <end position="303"/>
    </location>
</feature>